<name>A0ABT8D2S3_9RHOB</name>
<dbReference type="RefSeq" id="WP_377688446.1">
    <property type="nucleotide sequence ID" value="NZ_JBHMDZ010000049.1"/>
</dbReference>
<dbReference type="EMBL" id="JAUFRC010000001">
    <property type="protein sequence ID" value="MDN3710835.1"/>
    <property type="molecule type" value="Genomic_DNA"/>
</dbReference>
<sequence length="113" mass="12956">MRSLLYLTTALVVMGLAFWAYRENYRTQAAINNMADIQREIGGLRENIGILRAEWSYLNRPERLRELVNLNFDKLKLVPIVSDQFVDISQVAYGLPKAEPVVTDTPETEESQP</sequence>
<gene>
    <name evidence="1" type="ORF">QWZ10_01490</name>
</gene>
<evidence type="ECO:0000313" key="2">
    <source>
        <dbReference type="Proteomes" id="UP001243846"/>
    </source>
</evidence>
<comment type="caution">
    <text evidence="1">The sequence shown here is derived from an EMBL/GenBank/DDBJ whole genome shotgun (WGS) entry which is preliminary data.</text>
</comment>
<keyword evidence="1" id="KW-0131">Cell cycle</keyword>
<proteinExistence type="predicted"/>
<accession>A0ABT8D2S3</accession>
<keyword evidence="2" id="KW-1185">Reference proteome</keyword>
<dbReference type="Proteomes" id="UP001243846">
    <property type="component" value="Unassembled WGS sequence"/>
</dbReference>
<reference evidence="2" key="1">
    <citation type="journal article" date="2019" name="Int. J. Syst. Evol. Microbiol.">
        <title>The Global Catalogue of Microorganisms (GCM) 10K type strain sequencing project: providing services to taxonomists for standard genome sequencing and annotation.</title>
        <authorList>
            <consortium name="The Broad Institute Genomics Platform"/>
            <consortium name="The Broad Institute Genome Sequencing Center for Infectious Disease"/>
            <person name="Wu L."/>
            <person name="Ma J."/>
        </authorList>
    </citation>
    <scope>NUCLEOTIDE SEQUENCE [LARGE SCALE GENOMIC DNA]</scope>
    <source>
        <strain evidence="2">CECT 8482</strain>
    </source>
</reference>
<protein>
    <submittedName>
        <fullName evidence="1">Cell division protein FtsL</fullName>
    </submittedName>
</protein>
<organism evidence="1 2">
    <name type="scientific">Paracoccus cavernae</name>
    <dbReference type="NCBI Taxonomy" id="1571207"/>
    <lineage>
        <taxon>Bacteria</taxon>
        <taxon>Pseudomonadati</taxon>
        <taxon>Pseudomonadota</taxon>
        <taxon>Alphaproteobacteria</taxon>
        <taxon>Rhodobacterales</taxon>
        <taxon>Paracoccaceae</taxon>
        <taxon>Paracoccus</taxon>
    </lineage>
</organism>
<evidence type="ECO:0000313" key="1">
    <source>
        <dbReference type="EMBL" id="MDN3710835.1"/>
    </source>
</evidence>
<dbReference type="GO" id="GO:0051301">
    <property type="term" value="P:cell division"/>
    <property type="evidence" value="ECO:0007669"/>
    <property type="project" value="UniProtKB-KW"/>
</dbReference>
<keyword evidence="1" id="KW-0132">Cell division</keyword>